<evidence type="ECO:0000256" key="5">
    <source>
        <dbReference type="PIRSR" id="PIRSR000137-1"/>
    </source>
</evidence>
<dbReference type="EMBL" id="KI925457">
    <property type="protein sequence ID" value="ETW83335.1"/>
    <property type="molecule type" value="Genomic_DNA"/>
</dbReference>
<dbReference type="InterPro" id="IPR036188">
    <property type="entry name" value="FAD/NAD-bd_sf"/>
</dbReference>
<keyword evidence="9" id="KW-1185">Reference proteome</keyword>
<evidence type="ECO:0000259" key="7">
    <source>
        <dbReference type="PROSITE" id="PS00624"/>
    </source>
</evidence>
<dbReference type="GeneID" id="20678317"/>
<feature type="active site" description="Proton donor" evidence="5">
    <location>
        <position position="595"/>
    </location>
</feature>
<dbReference type="Gene3D" id="3.30.560.10">
    <property type="entry name" value="Glucose Oxidase, domain 3"/>
    <property type="match status" value="1"/>
</dbReference>
<dbReference type="HOGENOM" id="CLU_002865_7_2_1"/>
<evidence type="ECO:0000256" key="2">
    <source>
        <dbReference type="ARBA" id="ARBA00010790"/>
    </source>
</evidence>
<dbReference type="InterPro" id="IPR012132">
    <property type="entry name" value="GMC_OxRdtase"/>
</dbReference>
<dbReference type="PANTHER" id="PTHR11552:SF147">
    <property type="entry name" value="CHOLINE DEHYDROGENASE, MITOCHONDRIAL"/>
    <property type="match status" value="1"/>
</dbReference>
<dbReference type="AlphaFoldDB" id="W4KDE7"/>
<dbReference type="RefSeq" id="XP_009544655.1">
    <property type="nucleotide sequence ID" value="XM_009546360.1"/>
</dbReference>
<dbReference type="PIRSF" id="PIRSF000137">
    <property type="entry name" value="Alcohol_oxidase"/>
    <property type="match status" value="1"/>
</dbReference>
<evidence type="ECO:0000256" key="6">
    <source>
        <dbReference type="PIRSR" id="PIRSR000137-2"/>
    </source>
</evidence>
<organism evidence="8 9">
    <name type="scientific">Heterobasidion irregulare (strain TC 32-1)</name>
    <dbReference type="NCBI Taxonomy" id="747525"/>
    <lineage>
        <taxon>Eukaryota</taxon>
        <taxon>Fungi</taxon>
        <taxon>Dikarya</taxon>
        <taxon>Basidiomycota</taxon>
        <taxon>Agaricomycotina</taxon>
        <taxon>Agaricomycetes</taxon>
        <taxon>Russulales</taxon>
        <taxon>Bondarzewiaceae</taxon>
        <taxon>Heterobasidion</taxon>
        <taxon>Heterobasidion annosum species complex</taxon>
    </lineage>
</organism>
<dbReference type="PROSITE" id="PS00624">
    <property type="entry name" value="GMC_OXRED_2"/>
    <property type="match status" value="1"/>
</dbReference>
<proteinExistence type="inferred from homology"/>
<evidence type="ECO:0000313" key="9">
    <source>
        <dbReference type="Proteomes" id="UP000030671"/>
    </source>
</evidence>
<dbReference type="PANTHER" id="PTHR11552">
    <property type="entry name" value="GLUCOSE-METHANOL-CHOLINE GMC OXIDOREDUCTASE"/>
    <property type="match status" value="1"/>
</dbReference>
<gene>
    <name evidence="8" type="primary">gor9</name>
    <name evidence="8" type="ORF">HETIRDRAFT_54732</name>
</gene>
<dbReference type="Proteomes" id="UP000030671">
    <property type="component" value="Unassembled WGS sequence"/>
</dbReference>
<comment type="cofactor">
    <cofactor evidence="1 6">
        <name>FAD</name>
        <dbReference type="ChEBI" id="CHEBI:57692"/>
    </cofactor>
</comment>
<comment type="similarity">
    <text evidence="2">Belongs to the GMC oxidoreductase family.</text>
</comment>
<dbReference type="KEGG" id="hir:HETIRDRAFT_54732"/>
<evidence type="ECO:0000256" key="4">
    <source>
        <dbReference type="ARBA" id="ARBA00022827"/>
    </source>
</evidence>
<dbReference type="InterPro" id="IPR000172">
    <property type="entry name" value="GMC_OxRdtase_N"/>
</dbReference>
<accession>W4KDE7</accession>
<dbReference type="OrthoDB" id="269227at2759"/>
<dbReference type="Gene3D" id="3.50.50.60">
    <property type="entry name" value="FAD/NAD(P)-binding domain"/>
    <property type="match status" value="1"/>
</dbReference>
<name>W4KDE7_HETIT</name>
<evidence type="ECO:0000313" key="8">
    <source>
        <dbReference type="EMBL" id="ETW83335.1"/>
    </source>
</evidence>
<dbReference type="Pfam" id="PF00732">
    <property type="entry name" value="GMC_oxred_N"/>
    <property type="match status" value="1"/>
</dbReference>
<evidence type="ECO:0000256" key="1">
    <source>
        <dbReference type="ARBA" id="ARBA00001974"/>
    </source>
</evidence>
<dbReference type="InterPro" id="IPR007867">
    <property type="entry name" value="GMC_OxRtase_C"/>
</dbReference>
<dbReference type="GO" id="GO:0050660">
    <property type="term" value="F:flavin adenine dinucleotide binding"/>
    <property type="evidence" value="ECO:0007669"/>
    <property type="project" value="InterPro"/>
</dbReference>
<feature type="active site" description="Proton acceptor" evidence="5">
    <location>
        <position position="638"/>
    </location>
</feature>
<feature type="binding site" evidence="6">
    <location>
        <position position="310"/>
    </location>
    <ligand>
        <name>FAD</name>
        <dbReference type="ChEBI" id="CHEBI:57692"/>
    </ligand>
</feature>
<keyword evidence="3" id="KW-0285">Flavoprotein</keyword>
<dbReference type="SUPFAM" id="SSF54373">
    <property type="entry name" value="FAD-linked reductases, C-terminal domain"/>
    <property type="match status" value="1"/>
</dbReference>
<evidence type="ECO:0000256" key="3">
    <source>
        <dbReference type="ARBA" id="ARBA00022630"/>
    </source>
</evidence>
<feature type="domain" description="Glucose-methanol-choline oxidoreductase N-terminal" evidence="7">
    <location>
        <begin position="351"/>
        <end position="365"/>
    </location>
</feature>
<sequence length="665" mass="72131">MSRAVVPQLLWLQSNVPVLLTALALTIIPLKLRDRPRLAKISAAFVLANLLLQVLKVRAKAKRPKAVEDLRRVGRSVDGDHDFDEYDVVIVGGGTAGCVLASRLTEDPSIRVLVLEAGESALSLALARVPSGYSILFGTDRVFNLYTTPQANAGEKAHYWPRGKMLGGCSTINAQIFHYGSPSDYDEWARMAGSEGAEEWAYSEYFLKFEKYIPSKLFPGVDTTQRGAKGLIEVGFFGNFSPITRRFLDACENIGLPREYDLNTPKGTLGVAKVMTYIDAKGRRVTTESAYLTPDVLARPNLTVAVNASVTKLLFDTTDGQTRVVGVEFAKSEKGPRFRVKARKEVVLSAGAVHTPHILMLSGVGPADHLRSHDITVVADLPGVGAHLMDHPVVDVVMRETAGESLNYLMRNGVGGSKMKTFSALAQYMTTGKGPLTTNIAEAAAFFRSSDPKLFPTEKYPTHPEDSTSGPECPDLEFFVTPMGYKGHGRTILPVGNTMGLHMVLLRPTSLGSITLKSSDPFEAPVIDPKYLSTEHDVDVLVRGMRVLTRVAGSQPLAGILDHGNADPHFGHRLADASDEELVEYIRTSTETLYHPTCTARMGPLSQGGVVDPRLRVHGIPNLRVVDASVFPTIIAGHTAAPTIAVAEKAADMIKEALKAQRTNL</sequence>
<protein>
    <submittedName>
        <fullName evidence="8">GMC oxidoreductase 9</fullName>
    </submittedName>
</protein>
<dbReference type="STRING" id="747525.W4KDE7"/>
<dbReference type="GO" id="GO:0016614">
    <property type="term" value="F:oxidoreductase activity, acting on CH-OH group of donors"/>
    <property type="evidence" value="ECO:0007669"/>
    <property type="project" value="InterPro"/>
</dbReference>
<reference evidence="8 9" key="1">
    <citation type="journal article" date="2012" name="New Phytol.">
        <title>Insight into trade-off between wood decay and parasitism from the genome of a fungal forest pathogen.</title>
        <authorList>
            <person name="Olson A."/>
            <person name="Aerts A."/>
            <person name="Asiegbu F."/>
            <person name="Belbahri L."/>
            <person name="Bouzid O."/>
            <person name="Broberg A."/>
            <person name="Canback B."/>
            <person name="Coutinho P.M."/>
            <person name="Cullen D."/>
            <person name="Dalman K."/>
            <person name="Deflorio G."/>
            <person name="van Diepen L.T."/>
            <person name="Dunand C."/>
            <person name="Duplessis S."/>
            <person name="Durling M."/>
            <person name="Gonthier P."/>
            <person name="Grimwood J."/>
            <person name="Fossdal C.G."/>
            <person name="Hansson D."/>
            <person name="Henrissat B."/>
            <person name="Hietala A."/>
            <person name="Himmelstrand K."/>
            <person name="Hoffmeister D."/>
            <person name="Hogberg N."/>
            <person name="James T.Y."/>
            <person name="Karlsson M."/>
            <person name="Kohler A."/>
            <person name="Kues U."/>
            <person name="Lee Y.H."/>
            <person name="Lin Y.C."/>
            <person name="Lind M."/>
            <person name="Lindquist E."/>
            <person name="Lombard V."/>
            <person name="Lucas S."/>
            <person name="Lunden K."/>
            <person name="Morin E."/>
            <person name="Murat C."/>
            <person name="Park J."/>
            <person name="Raffaello T."/>
            <person name="Rouze P."/>
            <person name="Salamov A."/>
            <person name="Schmutz J."/>
            <person name="Solheim H."/>
            <person name="Stahlberg J."/>
            <person name="Velez H."/>
            <person name="de Vries R.P."/>
            <person name="Wiebenga A."/>
            <person name="Woodward S."/>
            <person name="Yakovlev I."/>
            <person name="Garbelotto M."/>
            <person name="Martin F."/>
            <person name="Grigoriev I.V."/>
            <person name="Stenlid J."/>
        </authorList>
    </citation>
    <scope>NUCLEOTIDE SEQUENCE [LARGE SCALE GENOMIC DNA]</scope>
    <source>
        <strain evidence="8 9">TC 32-1</strain>
    </source>
</reference>
<keyword evidence="4 6" id="KW-0274">FAD</keyword>
<dbReference type="InParanoid" id="W4KDE7"/>
<dbReference type="SUPFAM" id="SSF51905">
    <property type="entry name" value="FAD/NAD(P)-binding domain"/>
    <property type="match status" value="1"/>
</dbReference>
<dbReference type="eggNOG" id="KOG1238">
    <property type="taxonomic scope" value="Eukaryota"/>
</dbReference>
<dbReference type="Pfam" id="PF05199">
    <property type="entry name" value="GMC_oxred_C"/>
    <property type="match status" value="1"/>
</dbReference>